<keyword evidence="2" id="KW-1185">Reference proteome</keyword>
<sequence length="388" mass="40516">MSGCSGSAGGGAARRTDRAVQGVLDVRARAVLHHDRGAYIGTVDPDATGYLASQHRVFADLADVPLASWSYRLRSTGAFPLADSAHQVAARVELDYALRGYDSAPVASTEYLTFTERAGRWYVASQTDGDTSGKRSDVQPWDQGPVTVVHGAHSLVLGAGTAASLTASARLADAAVPVVRRQWPGIWADRAIVEVPGSEADMAALLGAPAGTYQGIAAVTTAELRGTGTAPADRVIVNPQAFAELSALGRSVVLTHELTHVATRTATTSRTPTWLSEGFADLVGYSDSGLTPGRVAPELAADVRAGRAPTALPTTADFAPGSAGIAQAYEGAWLACRMIDAQWGHAELVAFYQATGREGVERATRSVLGVSGGQFTDRWKAYVAKELG</sequence>
<evidence type="ECO:0000313" key="2">
    <source>
        <dbReference type="Proteomes" id="UP001198565"/>
    </source>
</evidence>
<dbReference type="Proteomes" id="UP001198565">
    <property type="component" value="Unassembled WGS sequence"/>
</dbReference>
<reference evidence="1 2" key="1">
    <citation type="submission" date="2021-08" db="EMBL/GenBank/DDBJ databases">
        <title>Streptomyces sp. PTM05 isolated from lichen.</title>
        <authorList>
            <person name="Somphong A."/>
            <person name="Phongsopitanun W."/>
            <person name="Tanasupawat S."/>
        </authorList>
    </citation>
    <scope>NUCLEOTIDE SEQUENCE [LARGE SCALE GENOMIC DNA]</scope>
    <source>
        <strain evidence="1 2">Ptm05</strain>
    </source>
</reference>
<comment type="caution">
    <text evidence="1">The sequence shown here is derived from an EMBL/GenBank/DDBJ whole genome shotgun (WGS) entry which is preliminary data.</text>
</comment>
<organism evidence="1 2">
    <name type="scientific">Streptantibioticus parmotrematis</name>
    <dbReference type="NCBI Taxonomy" id="2873249"/>
    <lineage>
        <taxon>Bacteria</taxon>
        <taxon>Bacillati</taxon>
        <taxon>Actinomycetota</taxon>
        <taxon>Actinomycetes</taxon>
        <taxon>Kitasatosporales</taxon>
        <taxon>Streptomycetaceae</taxon>
        <taxon>Streptantibioticus</taxon>
    </lineage>
</organism>
<gene>
    <name evidence="1" type="ORF">K7472_15375</name>
</gene>
<name>A0ABS7QTJ6_9ACTN</name>
<evidence type="ECO:0008006" key="3">
    <source>
        <dbReference type="Google" id="ProtNLM"/>
    </source>
</evidence>
<protein>
    <recommendedName>
        <fullName evidence="3">Lipoprotein</fullName>
    </recommendedName>
</protein>
<evidence type="ECO:0000313" key="1">
    <source>
        <dbReference type="EMBL" id="MBY8886233.1"/>
    </source>
</evidence>
<proteinExistence type="predicted"/>
<dbReference type="EMBL" id="JAINVZ010000009">
    <property type="protein sequence ID" value="MBY8886233.1"/>
    <property type="molecule type" value="Genomic_DNA"/>
</dbReference>
<accession>A0ABS7QTJ6</accession>